<proteinExistence type="inferred from homology"/>
<dbReference type="InterPro" id="IPR051967">
    <property type="entry name" value="Krueppel_C2H2-ZF"/>
</dbReference>
<evidence type="ECO:0000313" key="14">
    <source>
        <dbReference type="EMBL" id="KAK2103908.1"/>
    </source>
</evidence>
<feature type="compositionally biased region" description="Pro residues" evidence="12">
    <location>
        <begin position="315"/>
        <end position="329"/>
    </location>
</feature>
<feature type="domain" description="C2H2-type" evidence="13">
    <location>
        <begin position="358"/>
        <end position="385"/>
    </location>
</feature>
<comment type="subcellular location">
    <subcellularLocation>
        <location evidence="1">Nucleus</location>
    </subcellularLocation>
</comment>
<feature type="domain" description="C2H2-type" evidence="13">
    <location>
        <begin position="173"/>
        <end position="200"/>
    </location>
</feature>
<feature type="region of interest" description="Disordered" evidence="12">
    <location>
        <begin position="118"/>
        <end position="137"/>
    </location>
</feature>
<dbReference type="Proteomes" id="UP001266305">
    <property type="component" value="Unassembled WGS sequence"/>
</dbReference>
<dbReference type="PANTHER" id="PTHR45925:SF1">
    <property type="entry name" value="ZINC FINGER PROTEIN 219"/>
    <property type="match status" value="1"/>
</dbReference>
<feature type="region of interest" description="Disordered" evidence="12">
    <location>
        <begin position="302"/>
        <end position="359"/>
    </location>
</feature>
<evidence type="ECO:0000256" key="2">
    <source>
        <dbReference type="ARBA" id="ARBA00006991"/>
    </source>
</evidence>
<sequence length="806" mass="86196">MEVSGALTSTYKYLPTTVYSLSCLPLSLFDLPLLEVNSLALTSRFPHSPPNFPRPQPTFPRVVFLALEATPLLPLQLYLHPLLYADLSPQGSRPRAPSGHLAPSPPAFDGELDLQRYSNGPAVSTGSPGMGAVSWSESRAGERRFPCPVCGKRFRFNSILALHLRAHPGAQAFQCPHCGHRAAQRALLRSHLRTHQPERPRSPAARLLLELEERALLREARLGRARSSGGMQAAPATEGLARPQAPSSSAFRCPYCKGKFRTLAERERHLHILHRPWKCGLCSFGASQEEELLHHSLTAHGASERPLAATSAAPQPQPPPQPEPRSVPEPEPEPEPEREANPAPAPAAPEEPPAPPEFRCQVCGQSFTQSWFLKGHMRKHKASFDHACPVCGRCFKEPWFLKNHMKVHASKLGPLRAPGPGSGPARAPQPPDLGLLAYEPLGPALLLAPAPTPAERREPPSLLGYLSLRAGEGRPNGEGAEPGAGRSFGGFRPLSSALPARARRHRAEEPEEEEEVVEAEEETWARGRSMGPLASLHPRPGEGPGHSAPAAGAQARSTATQEENGLLVGGTRPEGGRGATGKDCPFCGKSFRSAHHLKVHLRVHTGERPYKCPHCDYAGTQSGSLKYHLQRHHREQRSGAGPGPPPEPPPPSQRGSAPPSGAKPSPKPATWVEGASSPRPPSSGAGPGSRRKPASPGRTLRNGRGGEAEPLDLSLRAGPGGEAGPGGALHRCLFCPFATGAPELMALHLQVHHSRRARGRRPPQADASPPYVRIPSGETPPSPSQEGQEGSGLSRPGEAGLGGQER</sequence>
<feature type="compositionally biased region" description="Low complexity" evidence="12">
    <location>
        <begin position="653"/>
        <end position="664"/>
    </location>
</feature>
<feature type="compositionally biased region" description="Basic residues" evidence="12">
    <location>
        <begin position="752"/>
        <end position="761"/>
    </location>
</feature>
<evidence type="ECO:0000256" key="11">
    <source>
        <dbReference type="PROSITE-ProRule" id="PRU00042"/>
    </source>
</evidence>
<feature type="domain" description="C2H2-type" evidence="13">
    <location>
        <begin position="386"/>
        <end position="413"/>
    </location>
</feature>
<dbReference type="PROSITE" id="PS50157">
    <property type="entry name" value="ZINC_FINGER_C2H2_2"/>
    <property type="match status" value="6"/>
</dbReference>
<gene>
    <name evidence="14" type="ORF">P7K49_017764</name>
</gene>
<evidence type="ECO:0000259" key="13">
    <source>
        <dbReference type="PROSITE" id="PS50157"/>
    </source>
</evidence>
<evidence type="ECO:0000256" key="4">
    <source>
        <dbReference type="ARBA" id="ARBA00022737"/>
    </source>
</evidence>
<protein>
    <recommendedName>
        <fullName evidence="13">C2H2-type domain-containing protein</fullName>
    </recommendedName>
</protein>
<keyword evidence="7" id="KW-0805">Transcription regulation</keyword>
<dbReference type="SUPFAM" id="SSF57667">
    <property type="entry name" value="beta-beta-alpha zinc fingers"/>
    <property type="match status" value="3"/>
</dbReference>
<comment type="caution">
    <text evidence="14">The sequence shown here is derived from an EMBL/GenBank/DDBJ whole genome shotgun (WGS) entry which is preliminary data.</text>
</comment>
<accession>A0ABQ9V3F4</accession>
<feature type="region of interest" description="Disordered" evidence="12">
    <location>
        <begin position="469"/>
        <end position="579"/>
    </location>
</feature>
<dbReference type="Gene3D" id="3.30.160.60">
    <property type="entry name" value="Classic Zinc Finger"/>
    <property type="match status" value="7"/>
</dbReference>
<feature type="region of interest" description="Disordered" evidence="12">
    <location>
        <begin position="752"/>
        <end position="806"/>
    </location>
</feature>
<evidence type="ECO:0000256" key="3">
    <source>
        <dbReference type="ARBA" id="ARBA00022723"/>
    </source>
</evidence>
<dbReference type="SMART" id="SM00355">
    <property type="entry name" value="ZnF_C2H2"/>
    <property type="match status" value="9"/>
</dbReference>
<evidence type="ECO:0000256" key="10">
    <source>
        <dbReference type="ARBA" id="ARBA00023242"/>
    </source>
</evidence>
<feature type="region of interest" description="Disordered" evidence="12">
    <location>
        <begin position="626"/>
        <end position="732"/>
    </location>
</feature>
<evidence type="ECO:0000256" key="6">
    <source>
        <dbReference type="ARBA" id="ARBA00022833"/>
    </source>
</evidence>
<feature type="compositionally biased region" description="Pro residues" evidence="12">
    <location>
        <begin position="642"/>
        <end position="652"/>
    </location>
</feature>
<feature type="compositionally biased region" description="Gly residues" evidence="12">
    <location>
        <begin position="718"/>
        <end position="727"/>
    </location>
</feature>
<dbReference type="EMBL" id="JASSZA010000008">
    <property type="protein sequence ID" value="KAK2103908.1"/>
    <property type="molecule type" value="Genomic_DNA"/>
</dbReference>
<feature type="domain" description="C2H2-type" evidence="13">
    <location>
        <begin position="610"/>
        <end position="637"/>
    </location>
</feature>
<evidence type="ECO:0000256" key="1">
    <source>
        <dbReference type="ARBA" id="ARBA00004123"/>
    </source>
</evidence>
<feature type="compositionally biased region" description="Acidic residues" evidence="12">
    <location>
        <begin position="509"/>
        <end position="522"/>
    </location>
</feature>
<feature type="domain" description="C2H2-type" evidence="13">
    <location>
        <begin position="145"/>
        <end position="172"/>
    </location>
</feature>
<keyword evidence="5 11" id="KW-0863">Zinc-finger</keyword>
<feature type="compositionally biased region" description="Pro residues" evidence="12">
    <location>
        <begin position="343"/>
        <end position="356"/>
    </location>
</feature>
<evidence type="ECO:0000256" key="5">
    <source>
        <dbReference type="ARBA" id="ARBA00022771"/>
    </source>
</evidence>
<dbReference type="Pfam" id="PF00096">
    <property type="entry name" value="zf-C2H2"/>
    <property type="match status" value="5"/>
</dbReference>
<dbReference type="PANTHER" id="PTHR45925">
    <property type="entry name" value="ZINC FINGER PROTEIN"/>
    <property type="match status" value="1"/>
</dbReference>
<feature type="compositionally biased region" description="Gly residues" evidence="12">
    <location>
        <begin position="474"/>
        <end position="488"/>
    </location>
</feature>
<evidence type="ECO:0000256" key="12">
    <source>
        <dbReference type="SAM" id="MobiDB-lite"/>
    </source>
</evidence>
<keyword evidence="3" id="KW-0479">Metal-binding</keyword>
<feature type="domain" description="C2H2-type" evidence="13">
    <location>
        <begin position="582"/>
        <end position="609"/>
    </location>
</feature>
<evidence type="ECO:0000313" key="15">
    <source>
        <dbReference type="Proteomes" id="UP001266305"/>
    </source>
</evidence>
<comment type="similarity">
    <text evidence="2">Belongs to the krueppel C2H2-type zinc-finger protein family.</text>
</comment>
<keyword evidence="4" id="KW-0677">Repeat</keyword>
<name>A0ABQ9V3F4_SAGOE</name>
<evidence type="ECO:0000256" key="8">
    <source>
        <dbReference type="ARBA" id="ARBA00023125"/>
    </source>
</evidence>
<keyword evidence="8" id="KW-0238">DNA-binding</keyword>
<keyword evidence="15" id="KW-1185">Reference proteome</keyword>
<feature type="region of interest" description="Disordered" evidence="12">
    <location>
        <begin position="227"/>
        <end position="249"/>
    </location>
</feature>
<reference evidence="14 15" key="1">
    <citation type="submission" date="2023-05" db="EMBL/GenBank/DDBJ databases">
        <title>B98-5 Cell Line De Novo Hybrid Assembly: An Optical Mapping Approach.</title>
        <authorList>
            <person name="Kananen K."/>
            <person name="Auerbach J.A."/>
            <person name="Kautto E."/>
            <person name="Blachly J.S."/>
        </authorList>
    </citation>
    <scope>NUCLEOTIDE SEQUENCE [LARGE SCALE GENOMIC DNA]</scope>
    <source>
        <strain evidence="14">B95-8</strain>
        <tissue evidence="14">Cell line</tissue>
    </source>
</reference>
<dbReference type="PROSITE" id="PS00028">
    <property type="entry name" value="ZINC_FINGER_C2H2_1"/>
    <property type="match status" value="5"/>
</dbReference>
<evidence type="ECO:0000256" key="9">
    <source>
        <dbReference type="ARBA" id="ARBA00023163"/>
    </source>
</evidence>
<dbReference type="InterPro" id="IPR013087">
    <property type="entry name" value="Znf_C2H2_type"/>
</dbReference>
<organism evidence="14 15">
    <name type="scientific">Saguinus oedipus</name>
    <name type="common">Cotton-top tamarin</name>
    <name type="synonym">Oedipomidas oedipus</name>
    <dbReference type="NCBI Taxonomy" id="9490"/>
    <lineage>
        <taxon>Eukaryota</taxon>
        <taxon>Metazoa</taxon>
        <taxon>Chordata</taxon>
        <taxon>Craniata</taxon>
        <taxon>Vertebrata</taxon>
        <taxon>Euteleostomi</taxon>
        <taxon>Mammalia</taxon>
        <taxon>Eutheria</taxon>
        <taxon>Euarchontoglires</taxon>
        <taxon>Primates</taxon>
        <taxon>Haplorrhini</taxon>
        <taxon>Platyrrhini</taxon>
        <taxon>Cebidae</taxon>
        <taxon>Callitrichinae</taxon>
        <taxon>Saguinus</taxon>
    </lineage>
</organism>
<keyword evidence="10" id="KW-0539">Nucleus</keyword>
<evidence type="ECO:0000256" key="7">
    <source>
        <dbReference type="ARBA" id="ARBA00023015"/>
    </source>
</evidence>
<feature type="compositionally biased region" description="Polar residues" evidence="12">
    <location>
        <begin position="118"/>
        <end position="127"/>
    </location>
</feature>
<keyword evidence="9" id="KW-0804">Transcription</keyword>
<dbReference type="InterPro" id="IPR036236">
    <property type="entry name" value="Znf_C2H2_sf"/>
</dbReference>
<keyword evidence="6" id="KW-0862">Zinc</keyword>